<dbReference type="SMART" id="SM00345">
    <property type="entry name" value="HTH_GNTR"/>
    <property type="match status" value="1"/>
</dbReference>
<dbReference type="GO" id="GO:0003677">
    <property type="term" value="F:DNA binding"/>
    <property type="evidence" value="ECO:0007669"/>
    <property type="project" value="UniProtKB-KW"/>
</dbReference>
<dbReference type="Pfam" id="PF00392">
    <property type="entry name" value="GntR"/>
    <property type="match status" value="1"/>
</dbReference>
<keyword evidence="3" id="KW-0804">Transcription</keyword>
<evidence type="ECO:0000313" key="6">
    <source>
        <dbReference type="Proteomes" id="UP000254343"/>
    </source>
</evidence>
<keyword evidence="1" id="KW-0805">Transcription regulation</keyword>
<dbReference type="PRINTS" id="PR00035">
    <property type="entry name" value="HTHGNTR"/>
</dbReference>
<feature type="domain" description="HTH gntR-type" evidence="4">
    <location>
        <begin position="16"/>
        <end position="83"/>
    </location>
</feature>
<dbReference type="PANTHER" id="PTHR43537:SF24">
    <property type="entry name" value="GLUCONATE OPERON TRANSCRIPTIONAL REPRESSOR"/>
    <property type="match status" value="1"/>
</dbReference>
<protein>
    <submittedName>
        <fullName evidence="5">Uncharacterized HTH-type transcriptional regulator ydfH</fullName>
    </submittedName>
</protein>
<dbReference type="InterPro" id="IPR036388">
    <property type="entry name" value="WH-like_DNA-bd_sf"/>
</dbReference>
<dbReference type="Gene3D" id="1.10.10.10">
    <property type="entry name" value="Winged helix-like DNA-binding domain superfamily/Winged helix DNA-binding domain"/>
    <property type="match status" value="1"/>
</dbReference>
<sequence length="232" mass="25818">MPSAEIVKEEVSQRRGQTVDDIIGRVRNAILAGRIVPGQRLVANDLVEQLGVSRGSIREALQRLSAEGLVDITPNRGAMVRRLSREQVRDLFQIRINLEGLGARLAAEHIHEADHRKQFLAVWNEVKPDGSERAWSLFMQQNRLYHRTIVSIGGNKQLTQLIDNLQLPIVMFQVGQSMQPENSARSHHDHILIAEAILAGDAQGAQTAMENHLKGSADWILQLPNTAFGLSP</sequence>
<dbReference type="Proteomes" id="UP000254343">
    <property type="component" value="Unassembled WGS sequence"/>
</dbReference>
<dbReference type="InterPro" id="IPR011711">
    <property type="entry name" value="GntR_C"/>
</dbReference>
<dbReference type="Pfam" id="PF07729">
    <property type="entry name" value="FCD"/>
    <property type="match status" value="1"/>
</dbReference>
<evidence type="ECO:0000313" key="5">
    <source>
        <dbReference type="EMBL" id="SUU85919.1"/>
    </source>
</evidence>
<organism evidence="5 6">
    <name type="scientific">Afipia felis</name>
    <name type="common">Cat scratch disease bacillus</name>
    <dbReference type="NCBI Taxonomy" id="1035"/>
    <lineage>
        <taxon>Bacteria</taxon>
        <taxon>Pseudomonadati</taxon>
        <taxon>Pseudomonadota</taxon>
        <taxon>Alphaproteobacteria</taxon>
        <taxon>Hyphomicrobiales</taxon>
        <taxon>Nitrobacteraceae</taxon>
        <taxon>Afipia</taxon>
    </lineage>
</organism>
<evidence type="ECO:0000259" key="4">
    <source>
        <dbReference type="PROSITE" id="PS50949"/>
    </source>
</evidence>
<evidence type="ECO:0000256" key="3">
    <source>
        <dbReference type="ARBA" id="ARBA00023163"/>
    </source>
</evidence>
<dbReference type="GO" id="GO:0003700">
    <property type="term" value="F:DNA-binding transcription factor activity"/>
    <property type="evidence" value="ECO:0007669"/>
    <property type="project" value="InterPro"/>
</dbReference>
<dbReference type="RefSeq" id="WP_002716746.1">
    <property type="nucleotide sequence ID" value="NZ_UFSI01000001.1"/>
</dbReference>
<dbReference type="AlphaFoldDB" id="A0A380WBA1"/>
<dbReference type="SMART" id="SM00895">
    <property type="entry name" value="FCD"/>
    <property type="match status" value="1"/>
</dbReference>
<dbReference type="PROSITE" id="PS50949">
    <property type="entry name" value="HTH_GNTR"/>
    <property type="match status" value="1"/>
</dbReference>
<evidence type="ECO:0000256" key="1">
    <source>
        <dbReference type="ARBA" id="ARBA00023015"/>
    </source>
</evidence>
<name>A0A380WBA1_AFIFE</name>
<gene>
    <name evidence="5" type="primary">ydfH_5</name>
    <name evidence="5" type="ORF">NCTC12722_03137</name>
</gene>
<dbReference type="Gene3D" id="1.20.120.530">
    <property type="entry name" value="GntR ligand-binding domain-like"/>
    <property type="match status" value="1"/>
</dbReference>
<dbReference type="PANTHER" id="PTHR43537">
    <property type="entry name" value="TRANSCRIPTIONAL REGULATOR, GNTR FAMILY"/>
    <property type="match status" value="1"/>
</dbReference>
<proteinExistence type="predicted"/>
<accession>A0A380WBA1</accession>
<evidence type="ECO:0000256" key="2">
    <source>
        <dbReference type="ARBA" id="ARBA00023125"/>
    </source>
</evidence>
<dbReference type="SUPFAM" id="SSF48008">
    <property type="entry name" value="GntR ligand-binding domain-like"/>
    <property type="match status" value="1"/>
</dbReference>
<dbReference type="InterPro" id="IPR008920">
    <property type="entry name" value="TF_FadR/GntR_C"/>
</dbReference>
<dbReference type="OrthoDB" id="7846328at2"/>
<reference evidence="5 6" key="1">
    <citation type="submission" date="2018-06" db="EMBL/GenBank/DDBJ databases">
        <authorList>
            <consortium name="Pathogen Informatics"/>
            <person name="Doyle S."/>
        </authorList>
    </citation>
    <scope>NUCLEOTIDE SEQUENCE [LARGE SCALE GENOMIC DNA]</scope>
    <source>
        <strain evidence="5 6">NCTC12722</strain>
    </source>
</reference>
<keyword evidence="2" id="KW-0238">DNA-binding</keyword>
<dbReference type="InterPro" id="IPR000524">
    <property type="entry name" value="Tscrpt_reg_HTH_GntR"/>
</dbReference>
<dbReference type="CDD" id="cd07377">
    <property type="entry name" value="WHTH_GntR"/>
    <property type="match status" value="1"/>
</dbReference>
<dbReference type="InterPro" id="IPR036390">
    <property type="entry name" value="WH_DNA-bd_sf"/>
</dbReference>
<dbReference type="EMBL" id="UIGB01000001">
    <property type="protein sequence ID" value="SUU85919.1"/>
    <property type="molecule type" value="Genomic_DNA"/>
</dbReference>
<dbReference type="SUPFAM" id="SSF46785">
    <property type="entry name" value="Winged helix' DNA-binding domain"/>
    <property type="match status" value="1"/>
</dbReference>